<dbReference type="SUPFAM" id="SSF51445">
    <property type="entry name" value="(Trans)glycosidases"/>
    <property type="match status" value="1"/>
</dbReference>
<feature type="domain" description="Glycosyl hydrolase family 13 catalytic" evidence="18">
    <location>
        <begin position="129"/>
        <end position="488"/>
    </location>
</feature>
<evidence type="ECO:0000256" key="8">
    <source>
        <dbReference type="ARBA" id="ARBA00023277"/>
    </source>
</evidence>
<name>A0A7W6RE42_9PROT</name>
<dbReference type="InterPro" id="IPR006047">
    <property type="entry name" value="GH13_cat_dom"/>
</dbReference>
<gene>
    <name evidence="19" type="ORF">GGD89_002002</name>
</gene>
<dbReference type="Pfam" id="PF02922">
    <property type="entry name" value="CBM_48"/>
    <property type="match status" value="1"/>
</dbReference>
<dbReference type="InterPro" id="IPR004193">
    <property type="entry name" value="Glyco_hydro_13_N"/>
</dbReference>
<comment type="similarity">
    <text evidence="3 14">Belongs to the glycosyl hydrolase 13 family.</text>
</comment>
<evidence type="ECO:0000256" key="13">
    <source>
        <dbReference type="NCBIfam" id="TIGR02402"/>
    </source>
</evidence>
<evidence type="ECO:0000256" key="1">
    <source>
        <dbReference type="ARBA" id="ARBA00004496"/>
    </source>
</evidence>
<dbReference type="Pfam" id="PF00128">
    <property type="entry name" value="Alpha-amylase"/>
    <property type="match status" value="1"/>
</dbReference>
<dbReference type="InterPro" id="IPR044901">
    <property type="entry name" value="Trehalose_TreZ_E-set_sf"/>
</dbReference>
<evidence type="ECO:0000256" key="11">
    <source>
        <dbReference type="ARBA" id="ARBA00033284"/>
    </source>
</evidence>
<dbReference type="SUPFAM" id="SSF81296">
    <property type="entry name" value="E set domains"/>
    <property type="match status" value="1"/>
</dbReference>
<evidence type="ECO:0000256" key="7">
    <source>
        <dbReference type="ARBA" id="ARBA00022801"/>
    </source>
</evidence>
<reference evidence="19 20" key="1">
    <citation type="submission" date="2020-08" db="EMBL/GenBank/DDBJ databases">
        <title>Genome sequencing of Purple Non-Sulfur Bacteria from various extreme environments.</title>
        <authorList>
            <person name="Mayer M."/>
        </authorList>
    </citation>
    <scope>NUCLEOTIDE SEQUENCE [LARGE SCALE GENOMIC DNA]</scope>
    <source>
        <strain evidence="19 20">JA131</strain>
    </source>
</reference>
<evidence type="ECO:0000256" key="4">
    <source>
        <dbReference type="ARBA" id="ARBA00012268"/>
    </source>
</evidence>
<dbReference type="EMBL" id="JACIGK010000013">
    <property type="protein sequence ID" value="MBB4266371.1"/>
    <property type="molecule type" value="Genomic_DNA"/>
</dbReference>
<evidence type="ECO:0000256" key="14">
    <source>
        <dbReference type="PIRNR" id="PIRNR006337"/>
    </source>
</evidence>
<dbReference type="GO" id="GO:0005737">
    <property type="term" value="C:cytoplasm"/>
    <property type="evidence" value="ECO:0007669"/>
    <property type="project" value="UniProtKB-SubCell"/>
</dbReference>
<dbReference type="InterPro" id="IPR012768">
    <property type="entry name" value="Trehalose_TreZ"/>
</dbReference>
<dbReference type="PANTHER" id="PTHR43651">
    <property type="entry name" value="1,4-ALPHA-GLUCAN-BRANCHING ENZYME"/>
    <property type="match status" value="1"/>
</dbReference>
<evidence type="ECO:0000313" key="20">
    <source>
        <dbReference type="Proteomes" id="UP000554286"/>
    </source>
</evidence>
<keyword evidence="9 14" id="KW-0326">Glycosidase</keyword>
<dbReference type="InterPro" id="IPR013783">
    <property type="entry name" value="Ig-like_fold"/>
</dbReference>
<sequence length="615" mass="68282">MSIDRACHAMPFGARPLDDDGVRFDLWAPDVDTVTLELVEGASPHALTVTQSQPMTAVGDGWWRAEAASAGPGTLYRYRLPNDLAVPDPCSRYQPFDVHGPSQVVDPGTYAWRATDWRGRPWHETVLYELHPGTFSPEGTFEGIARRLDHLVDLGITAVELMPVADFPGRWNWGYDGVLLFAPDSTYGTPDDLKRLIDAAHDRGLMVFLDVVYNHFGPEGNYLHVHSEQFFDAAQHTPWGAAIDFSRPEVRAFFVHNALFWLEEYRFDGLRLDAVHAILDSQPEHILDEIARRVRAHFEGSGRHVHLVLENDDNAARFLGAPGVRYDAQWNDDYHHIVHHLLTGEGYGYYEDYVDDPMDRLARALTEGFDYQGTPSAHRGGQPRGEPSADLPATATVNFIQNHDQVGNRAFGERLTVLAPSEAVEAALVLLLLAPQPPMLFMGEEWGCRRPFLFHVDFGEDLREPVREGRRSEFARFPAFADADARARIPDPFHTETRTESRLDWDEAAAGDAADRLAWIKRLLAIRRTVIMPLVPGLRPGQVVRFGGRGLCITWRGSGGPDLVVVMNLGPEPCAAPVPVALTRPALAATPPAAPAALGEGRPLPPWTVLWGQAG</sequence>
<evidence type="ECO:0000256" key="5">
    <source>
        <dbReference type="ARBA" id="ARBA00015938"/>
    </source>
</evidence>
<dbReference type="UniPathway" id="UPA00299"/>
<dbReference type="EC" id="3.2.1.141" evidence="4 13"/>
<dbReference type="Pfam" id="PF11941">
    <property type="entry name" value="DUF3459"/>
    <property type="match status" value="1"/>
</dbReference>
<dbReference type="InterPro" id="IPR017853">
    <property type="entry name" value="GH"/>
</dbReference>
<dbReference type="Gene3D" id="1.10.10.760">
    <property type="entry name" value="E-set domains of sugar-utilizing enzymes"/>
    <property type="match status" value="1"/>
</dbReference>
<dbReference type="GO" id="GO:0005992">
    <property type="term" value="P:trehalose biosynthetic process"/>
    <property type="evidence" value="ECO:0007669"/>
    <property type="project" value="UniProtKB-UniRule"/>
</dbReference>
<comment type="caution">
    <text evidence="19">The sequence shown here is derived from an EMBL/GenBank/DDBJ whole genome shotgun (WGS) entry which is preliminary data.</text>
</comment>
<evidence type="ECO:0000313" key="19">
    <source>
        <dbReference type="EMBL" id="MBB4266371.1"/>
    </source>
</evidence>
<dbReference type="AlphaFoldDB" id="A0A7W6RE42"/>
<evidence type="ECO:0000256" key="2">
    <source>
        <dbReference type="ARBA" id="ARBA00005199"/>
    </source>
</evidence>
<dbReference type="InterPro" id="IPR014756">
    <property type="entry name" value="Ig_E-set"/>
</dbReference>
<feature type="active site" description="Proton donor" evidence="15">
    <location>
        <position position="310"/>
    </location>
</feature>
<keyword evidence="8" id="KW-0119">Carbohydrate metabolism</keyword>
<evidence type="ECO:0000256" key="6">
    <source>
        <dbReference type="ARBA" id="ARBA00022490"/>
    </source>
</evidence>
<feature type="binding site" evidence="16">
    <location>
        <begin position="271"/>
        <end position="276"/>
    </location>
    <ligand>
        <name>substrate</name>
    </ligand>
</feature>
<evidence type="ECO:0000256" key="9">
    <source>
        <dbReference type="ARBA" id="ARBA00023295"/>
    </source>
</evidence>
<comment type="pathway">
    <text evidence="2 14">Glycan biosynthesis; trehalose biosynthesis.</text>
</comment>
<evidence type="ECO:0000256" key="16">
    <source>
        <dbReference type="PIRSR" id="PIRSR006337-2"/>
    </source>
</evidence>
<accession>A0A7W6RE42</accession>
<proteinExistence type="inferred from homology"/>
<evidence type="ECO:0000256" key="3">
    <source>
        <dbReference type="ARBA" id="ARBA00008061"/>
    </source>
</evidence>
<protein>
    <recommendedName>
        <fullName evidence="5 13">Malto-oligosyltrehalose trehalohydrolase</fullName>
        <shortName evidence="14">MTHase</shortName>
        <ecNumber evidence="4 13">3.2.1.141</ecNumber>
    </recommendedName>
    <alternativeName>
        <fullName evidence="11 14">4-alpha-D-((1-&gt;4)-alpha-D-glucano)trehalose trehalohydrolase</fullName>
    </alternativeName>
    <alternativeName>
        <fullName evidence="10 14">Maltooligosyl trehalose trehalohydrolase</fullName>
    </alternativeName>
</protein>
<keyword evidence="20" id="KW-1185">Reference proteome</keyword>
<feature type="binding site" evidence="16">
    <location>
        <begin position="403"/>
        <end position="408"/>
    </location>
    <ligand>
        <name>substrate</name>
    </ligand>
</feature>
<feature type="site" description="Transition state stabilizer" evidence="17">
    <location>
        <position position="404"/>
    </location>
</feature>
<evidence type="ECO:0000256" key="17">
    <source>
        <dbReference type="PIRSR" id="PIRSR006337-3"/>
    </source>
</evidence>
<dbReference type="PIRSF" id="PIRSF006337">
    <property type="entry name" value="Trehalose_TreZ"/>
    <property type="match status" value="1"/>
</dbReference>
<feature type="binding site" evidence="16">
    <location>
        <begin position="332"/>
        <end position="336"/>
    </location>
    <ligand>
        <name>substrate</name>
    </ligand>
</feature>
<organism evidence="19 20">
    <name type="scientific">Roseospira visakhapatnamensis</name>
    <dbReference type="NCBI Taxonomy" id="390880"/>
    <lineage>
        <taxon>Bacteria</taxon>
        <taxon>Pseudomonadati</taxon>
        <taxon>Pseudomonadota</taxon>
        <taxon>Alphaproteobacteria</taxon>
        <taxon>Rhodospirillales</taxon>
        <taxon>Rhodospirillaceae</taxon>
        <taxon>Roseospira</taxon>
    </lineage>
</organism>
<dbReference type="SMART" id="SM00642">
    <property type="entry name" value="Aamy"/>
    <property type="match status" value="1"/>
</dbReference>
<evidence type="ECO:0000256" key="15">
    <source>
        <dbReference type="PIRSR" id="PIRSR006337-1"/>
    </source>
</evidence>
<evidence type="ECO:0000256" key="12">
    <source>
        <dbReference type="ARBA" id="ARBA00034013"/>
    </source>
</evidence>
<evidence type="ECO:0000259" key="18">
    <source>
        <dbReference type="SMART" id="SM00642"/>
    </source>
</evidence>
<dbReference type="GO" id="GO:0033942">
    <property type="term" value="F:4-alpha-D-(1-&gt;4)-alpha-D-glucanotrehalose trehalohydrolase activity"/>
    <property type="evidence" value="ECO:0007669"/>
    <property type="project" value="UniProtKB-EC"/>
</dbReference>
<dbReference type="NCBIfam" id="TIGR02402">
    <property type="entry name" value="trehalose_TreZ"/>
    <property type="match status" value="1"/>
</dbReference>
<comment type="catalytic activity">
    <reaction evidence="12 14">
        <text>hydrolysis of (1-&gt;4)-alpha-D-glucosidic linkage in 4-alpha-D-[(1-&gt;4)-alpha-D-glucanosyl]n trehalose to yield trehalose and (1-&gt;4)-alpha-D-glucan.</text>
        <dbReference type="EC" id="3.2.1.141"/>
    </reaction>
</comment>
<dbReference type="RefSeq" id="WP_221238400.1">
    <property type="nucleotide sequence ID" value="NZ_JACIGK010000013.1"/>
</dbReference>
<keyword evidence="6" id="KW-0963">Cytoplasm</keyword>
<feature type="active site" description="Nucleophile" evidence="15">
    <location>
        <position position="273"/>
    </location>
</feature>
<comment type="subcellular location">
    <subcellularLocation>
        <location evidence="1 15">Cytoplasm</location>
    </subcellularLocation>
</comment>
<dbReference type="PANTHER" id="PTHR43651:SF11">
    <property type="entry name" value="MALTO-OLIGOSYLTREHALOSE TREHALOHYDROLASE"/>
    <property type="match status" value="1"/>
</dbReference>
<evidence type="ECO:0000256" key="10">
    <source>
        <dbReference type="ARBA" id="ARBA00032057"/>
    </source>
</evidence>
<keyword evidence="7 14" id="KW-0378">Hydrolase</keyword>
<dbReference type="InterPro" id="IPR022567">
    <property type="entry name" value="DUF3459"/>
</dbReference>
<dbReference type="CDD" id="cd02853">
    <property type="entry name" value="E_set_MTHase_like_N"/>
    <property type="match status" value="1"/>
</dbReference>
<dbReference type="Gene3D" id="2.60.40.10">
    <property type="entry name" value="Immunoglobulins"/>
    <property type="match status" value="1"/>
</dbReference>
<dbReference type="Proteomes" id="UP000554286">
    <property type="component" value="Unassembled WGS sequence"/>
</dbReference>
<dbReference type="CDD" id="cd11325">
    <property type="entry name" value="AmyAc_GTHase"/>
    <property type="match status" value="1"/>
</dbReference>
<dbReference type="Gene3D" id="3.20.20.80">
    <property type="entry name" value="Glycosidases"/>
    <property type="match status" value="1"/>
</dbReference>